<name>A0A1M4WTG3_9BACT</name>
<keyword evidence="3" id="KW-0804">Transcription</keyword>
<evidence type="ECO:0000313" key="5">
    <source>
        <dbReference type="EMBL" id="SHE84498.1"/>
    </source>
</evidence>
<evidence type="ECO:0000256" key="3">
    <source>
        <dbReference type="ARBA" id="ARBA00023163"/>
    </source>
</evidence>
<organism evidence="5 6">
    <name type="scientific">Dysgonomonas macrotermitis</name>
    <dbReference type="NCBI Taxonomy" id="1346286"/>
    <lineage>
        <taxon>Bacteria</taxon>
        <taxon>Pseudomonadati</taxon>
        <taxon>Bacteroidota</taxon>
        <taxon>Bacteroidia</taxon>
        <taxon>Bacteroidales</taxon>
        <taxon>Dysgonomonadaceae</taxon>
        <taxon>Dysgonomonas</taxon>
    </lineage>
</organism>
<dbReference type="PANTHER" id="PTHR43280">
    <property type="entry name" value="ARAC-FAMILY TRANSCRIPTIONAL REGULATOR"/>
    <property type="match status" value="1"/>
</dbReference>
<evidence type="ECO:0000256" key="1">
    <source>
        <dbReference type="ARBA" id="ARBA00023015"/>
    </source>
</evidence>
<sequence length="290" mass="33449">MAKKINRYTFSDISTSSSYIVKNFVIANSNDTISDISLDHPFSFNGVVLIICRKGSDRIRINYKEYTVDESTIITILPNQVVERFDYSKDLFVDFLAFSFEFISDFVLPKDFNIPQRIANQPVLKISEEDLTNLLKYRSFIIETFNNKRYKYFEQTLKGQLFSLMTVIASLYAELGSESKAKASSRNEEIVEQFLLLLKEHHKTERTATFYADKMCLTSKYLSTTLKKVTGRSINSWIEDASVLSAKILLKSTNLTVLQISEEMNYPSSSYFGRFFKKSTGMTPVEYRES</sequence>
<dbReference type="PRINTS" id="PR00032">
    <property type="entry name" value="HTHARAC"/>
</dbReference>
<dbReference type="STRING" id="1346286.SAMN05444362_102311"/>
<reference evidence="6" key="1">
    <citation type="submission" date="2016-11" db="EMBL/GenBank/DDBJ databases">
        <authorList>
            <person name="Varghese N."/>
            <person name="Submissions S."/>
        </authorList>
    </citation>
    <scope>NUCLEOTIDE SEQUENCE [LARGE SCALE GENOMIC DNA]</scope>
    <source>
        <strain evidence="6">DSM 27370</strain>
    </source>
</reference>
<dbReference type="InterPro" id="IPR009057">
    <property type="entry name" value="Homeodomain-like_sf"/>
</dbReference>
<dbReference type="GO" id="GO:0043565">
    <property type="term" value="F:sequence-specific DNA binding"/>
    <property type="evidence" value="ECO:0007669"/>
    <property type="project" value="InterPro"/>
</dbReference>
<keyword evidence="1" id="KW-0805">Transcription regulation</keyword>
<dbReference type="SMART" id="SM00342">
    <property type="entry name" value="HTH_ARAC"/>
    <property type="match status" value="1"/>
</dbReference>
<protein>
    <submittedName>
        <fullName evidence="5">AraC-type DNA-binding protein</fullName>
    </submittedName>
</protein>
<keyword evidence="6" id="KW-1185">Reference proteome</keyword>
<dbReference type="AlphaFoldDB" id="A0A1M4WTG3"/>
<dbReference type="Gene3D" id="1.10.10.60">
    <property type="entry name" value="Homeodomain-like"/>
    <property type="match status" value="1"/>
</dbReference>
<accession>A0A1M4WTG3</accession>
<evidence type="ECO:0000256" key="2">
    <source>
        <dbReference type="ARBA" id="ARBA00023125"/>
    </source>
</evidence>
<feature type="domain" description="HTH araC/xylS-type" evidence="4">
    <location>
        <begin position="192"/>
        <end position="290"/>
    </location>
</feature>
<dbReference type="Proteomes" id="UP000184480">
    <property type="component" value="Unassembled WGS sequence"/>
</dbReference>
<dbReference type="InterPro" id="IPR018060">
    <property type="entry name" value="HTH_AraC"/>
</dbReference>
<dbReference type="OrthoDB" id="1372329at2"/>
<dbReference type="InterPro" id="IPR020449">
    <property type="entry name" value="Tscrpt_reg_AraC-type_HTH"/>
</dbReference>
<evidence type="ECO:0000259" key="4">
    <source>
        <dbReference type="PROSITE" id="PS01124"/>
    </source>
</evidence>
<dbReference type="Pfam" id="PF12833">
    <property type="entry name" value="HTH_18"/>
    <property type="match status" value="1"/>
</dbReference>
<dbReference type="PANTHER" id="PTHR43280:SF32">
    <property type="entry name" value="TRANSCRIPTIONAL REGULATORY PROTEIN"/>
    <property type="match status" value="1"/>
</dbReference>
<gene>
    <name evidence="5" type="ORF">SAMN05444362_102311</name>
</gene>
<evidence type="ECO:0000313" key="6">
    <source>
        <dbReference type="Proteomes" id="UP000184480"/>
    </source>
</evidence>
<dbReference type="RefSeq" id="WP_062176185.1">
    <property type="nucleotide sequence ID" value="NZ_BBXL01000002.1"/>
</dbReference>
<dbReference type="GO" id="GO:0003700">
    <property type="term" value="F:DNA-binding transcription factor activity"/>
    <property type="evidence" value="ECO:0007669"/>
    <property type="project" value="InterPro"/>
</dbReference>
<keyword evidence="2 5" id="KW-0238">DNA-binding</keyword>
<dbReference type="EMBL" id="FQUC01000002">
    <property type="protein sequence ID" value="SHE84498.1"/>
    <property type="molecule type" value="Genomic_DNA"/>
</dbReference>
<dbReference type="PROSITE" id="PS01124">
    <property type="entry name" value="HTH_ARAC_FAMILY_2"/>
    <property type="match status" value="1"/>
</dbReference>
<dbReference type="SUPFAM" id="SSF46689">
    <property type="entry name" value="Homeodomain-like"/>
    <property type="match status" value="1"/>
</dbReference>
<proteinExistence type="predicted"/>